<keyword evidence="1" id="KW-0175">Coiled coil</keyword>
<organism evidence="3">
    <name type="scientific">Psilocybe cubensis</name>
    <name type="common">Psychedelic mushroom</name>
    <name type="synonym">Stropharia cubensis</name>
    <dbReference type="NCBI Taxonomy" id="181762"/>
    <lineage>
        <taxon>Eukaryota</taxon>
        <taxon>Fungi</taxon>
        <taxon>Dikarya</taxon>
        <taxon>Basidiomycota</taxon>
        <taxon>Agaricomycotina</taxon>
        <taxon>Agaricomycetes</taxon>
        <taxon>Agaricomycetidae</taxon>
        <taxon>Agaricales</taxon>
        <taxon>Agaricineae</taxon>
        <taxon>Strophariaceae</taxon>
        <taxon>Psilocybe</taxon>
    </lineage>
</organism>
<dbReference type="AlphaFoldDB" id="A0A8H8CKH8"/>
<evidence type="ECO:0000313" key="3">
    <source>
        <dbReference type="EMBL" id="KAG5168049.1"/>
    </source>
</evidence>
<accession>A0A8H8CKH8</accession>
<feature type="compositionally biased region" description="Polar residues" evidence="2">
    <location>
        <begin position="330"/>
        <end position="347"/>
    </location>
</feature>
<reference evidence="3" key="1">
    <citation type="submission" date="2021-02" db="EMBL/GenBank/DDBJ databases">
        <title>Psilocybe cubensis genome.</title>
        <authorList>
            <person name="Mckernan K.J."/>
            <person name="Crawford S."/>
            <person name="Trippe A."/>
            <person name="Kane L.T."/>
            <person name="Mclaughlin S."/>
        </authorList>
    </citation>
    <scope>NUCLEOTIDE SEQUENCE [LARGE SCALE GENOMIC DNA]</scope>
    <source>
        <strain evidence="3">MGC-MH-2018</strain>
    </source>
</reference>
<feature type="coiled-coil region" evidence="1">
    <location>
        <begin position="23"/>
        <end position="67"/>
    </location>
</feature>
<gene>
    <name evidence="3" type="ORF">JR316_006642</name>
</gene>
<sequence length="347" mass="39402">MASNLEDRRVQLLQTRKQRLTKLQGYKEDIAQKRREIEAADITESDQNDLLLKLDARENQVDQLTANLNNIFLRHWNKSGTIQTILKIETGLKTLDRQFIEASSANRDLKSRNQLGERPNISSEHVFESAVVEQYDSNFLVSDPLRAVRLQTGHLVATDDPVVTGSLNSPHHPAAQHDTIQTPIHAASQRFLLQRRIQPTWHHENEQNSEYSEPGTFPYQPHFNVGSTATQSQAASVQSHEYWPVPEQIEQPGGLSPPPQKFFYAISQYDQVDSPGSIITRHRYSDFEAFGPDNLNPDIIDYSERLPARPSSSSHYSRMSENESHEDHASTTSQLSLISSNSQKIKD</sequence>
<dbReference type="EMBL" id="JAFIQS010000006">
    <property type="protein sequence ID" value="KAG5168049.1"/>
    <property type="molecule type" value="Genomic_DNA"/>
</dbReference>
<proteinExistence type="predicted"/>
<name>A0A8H8CKH8_PSICU</name>
<comment type="caution">
    <text evidence="3">The sequence shown here is derived from an EMBL/GenBank/DDBJ whole genome shotgun (WGS) entry which is preliminary data.</text>
</comment>
<evidence type="ECO:0000256" key="1">
    <source>
        <dbReference type="SAM" id="Coils"/>
    </source>
</evidence>
<feature type="compositionally biased region" description="Basic and acidic residues" evidence="2">
    <location>
        <begin position="318"/>
        <end position="329"/>
    </location>
</feature>
<evidence type="ECO:0000256" key="2">
    <source>
        <dbReference type="SAM" id="MobiDB-lite"/>
    </source>
</evidence>
<feature type="region of interest" description="Disordered" evidence="2">
    <location>
        <begin position="305"/>
        <end position="347"/>
    </location>
</feature>
<protein>
    <submittedName>
        <fullName evidence="3">Uncharacterized protein</fullName>
    </submittedName>
</protein>